<proteinExistence type="predicted"/>
<evidence type="ECO:0000256" key="1">
    <source>
        <dbReference type="SAM" id="MobiDB-lite"/>
    </source>
</evidence>
<sequence>MQTSPRTAGRGTVIVRRNTSTLFLYPRATGGGNKWSLTSGRRQHLKYRETQAGRRRESSDRDRQLLQRP</sequence>
<dbReference type="AlphaFoldDB" id="A0A0M3I663"/>
<protein>
    <submittedName>
        <fullName evidence="3">Secreted protein</fullName>
    </submittedName>
</protein>
<feature type="compositionally biased region" description="Basic and acidic residues" evidence="1">
    <location>
        <begin position="46"/>
        <end position="69"/>
    </location>
</feature>
<dbReference type="Proteomes" id="UP000036681">
    <property type="component" value="Unplaced"/>
</dbReference>
<accession>A0A0M3I663</accession>
<reference evidence="3" key="1">
    <citation type="submission" date="2017-02" db="UniProtKB">
        <authorList>
            <consortium name="WormBaseParasite"/>
        </authorList>
    </citation>
    <scope>IDENTIFICATION</scope>
</reference>
<feature type="region of interest" description="Disordered" evidence="1">
    <location>
        <begin position="27"/>
        <end position="69"/>
    </location>
</feature>
<organism evidence="2 3">
    <name type="scientific">Ascaris lumbricoides</name>
    <name type="common">Giant roundworm</name>
    <dbReference type="NCBI Taxonomy" id="6252"/>
    <lineage>
        <taxon>Eukaryota</taxon>
        <taxon>Metazoa</taxon>
        <taxon>Ecdysozoa</taxon>
        <taxon>Nematoda</taxon>
        <taxon>Chromadorea</taxon>
        <taxon>Rhabditida</taxon>
        <taxon>Spirurina</taxon>
        <taxon>Ascaridomorpha</taxon>
        <taxon>Ascaridoidea</taxon>
        <taxon>Ascarididae</taxon>
        <taxon>Ascaris</taxon>
    </lineage>
</organism>
<evidence type="ECO:0000313" key="3">
    <source>
        <dbReference type="WBParaSite" id="ALUE_0001250101-mRNA-1"/>
    </source>
</evidence>
<keyword evidence="2" id="KW-1185">Reference proteome</keyword>
<name>A0A0M3I663_ASCLU</name>
<dbReference type="WBParaSite" id="ALUE_0001250101-mRNA-1">
    <property type="protein sequence ID" value="ALUE_0001250101-mRNA-1"/>
    <property type="gene ID" value="ALUE_0001250101"/>
</dbReference>
<evidence type="ECO:0000313" key="2">
    <source>
        <dbReference type="Proteomes" id="UP000036681"/>
    </source>
</evidence>